<proteinExistence type="predicted"/>
<dbReference type="EMBL" id="QKWP01001604">
    <property type="protein sequence ID" value="RIB07756.1"/>
    <property type="molecule type" value="Genomic_DNA"/>
</dbReference>
<dbReference type="Proteomes" id="UP000266673">
    <property type="component" value="Unassembled WGS sequence"/>
</dbReference>
<keyword evidence="2" id="KW-1185">Reference proteome</keyword>
<evidence type="ECO:0000313" key="2">
    <source>
        <dbReference type="Proteomes" id="UP000266673"/>
    </source>
</evidence>
<accession>A0A397UKT0</accession>
<gene>
    <name evidence="1" type="ORF">C2G38_2273262</name>
</gene>
<feature type="non-terminal residue" evidence="1">
    <location>
        <position position="1"/>
    </location>
</feature>
<dbReference type="AlphaFoldDB" id="A0A397UKT0"/>
<protein>
    <submittedName>
        <fullName evidence="1">Uncharacterized protein</fullName>
    </submittedName>
</protein>
<evidence type="ECO:0000313" key="1">
    <source>
        <dbReference type="EMBL" id="RIB07756.1"/>
    </source>
</evidence>
<name>A0A397UKT0_9GLOM</name>
<sequence>AICKWCKLKHGEAYAIENTQCVNKKDRLRSHFQNCINFKAAITKTEYEKLMQITKPKKKKASKSAVSNNLPSASKSDLQEWSRVLDTWFSIIEDEENANQLYYEDDELDTANSTTSQNLLNTTHPADNQSAKWRLEDLFVTDLIAPHYIIEAEKCETLRKQKEIEFIRDENRIEIDENRIEIDENRIEIDDNNELSADSNNDELMNED</sequence>
<dbReference type="OrthoDB" id="2407745at2759"/>
<reference evidence="1 2" key="1">
    <citation type="submission" date="2018-06" db="EMBL/GenBank/DDBJ databases">
        <title>Comparative genomics reveals the genomic features of Rhizophagus irregularis, R. cerebriforme, R. diaphanum and Gigaspora rosea, and their symbiotic lifestyle signature.</title>
        <authorList>
            <person name="Morin E."/>
            <person name="San Clemente H."/>
            <person name="Chen E.C.H."/>
            <person name="De La Providencia I."/>
            <person name="Hainaut M."/>
            <person name="Kuo A."/>
            <person name="Kohler A."/>
            <person name="Murat C."/>
            <person name="Tang N."/>
            <person name="Roy S."/>
            <person name="Loubradou J."/>
            <person name="Henrissat B."/>
            <person name="Grigoriev I.V."/>
            <person name="Corradi N."/>
            <person name="Roux C."/>
            <person name="Martin F.M."/>
        </authorList>
    </citation>
    <scope>NUCLEOTIDE SEQUENCE [LARGE SCALE GENOMIC DNA]</scope>
    <source>
        <strain evidence="1 2">DAOM 194757</strain>
    </source>
</reference>
<organism evidence="1 2">
    <name type="scientific">Gigaspora rosea</name>
    <dbReference type="NCBI Taxonomy" id="44941"/>
    <lineage>
        <taxon>Eukaryota</taxon>
        <taxon>Fungi</taxon>
        <taxon>Fungi incertae sedis</taxon>
        <taxon>Mucoromycota</taxon>
        <taxon>Glomeromycotina</taxon>
        <taxon>Glomeromycetes</taxon>
        <taxon>Diversisporales</taxon>
        <taxon>Gigasporaceae</taxon>
        <taxon>Gigaspora</taxon>
    </lineage>
</organism>
<comment type="caution">
    <text evidence="1">The sequence shown here is derived from an EMBL/GenBank/DDBJ whole genome shotgun (WGS) entry which is preliminary data.</text>
</comment>